<dbReference type="Gene3D" id="1.50.10.10">
    <property type="match status" value="1"/>
</dbReference>
<dbReference type="EMBL" id="JAUHQB010000001">
    <property type="protein sequence ID" value="MDN4482486.1"/>
    <property type="molecule type" value="Genomic_DNA"/>
</dbReference>
<dbReference type="InterPro" id="IPR008928">
    <property type="entry name" value="6-hairpin_glycosidase_sf"/>
</dbReference>
<dbReference type="InterPro" id="IPR028584">
    <property type="entry name" value="Cellobiose_2_epim"/>
</dbReference>
<comment type="caution">
    <text evidence="5">The sequence shown here is derived from an EMBL/GenBank/DDBJ whole genome shotgun (WGS) entry which is preliminary data.</text>
</comment>
<comment type="similarity">
    <text evidence="2">Belongs to the N-acylglucosamine 2-epimerase family.</text>
</comment>
<dbReference type="GO" id="GO:0005975">
    <property type="term" value="P:carbohydrate metabolic process"/>
    <property type="evidence" value="ECO:0007669"/>
    <property type="project" value="InterPro"/>
</dbReference>
<gene>
    <name evidence="5" type="ORF">QQ002_02905</name>
</gene>
<dbReference type="InterPro" id="IPR010819">
    <property type="entry name" value="AGE/CE"/>
</dbReference>
<dbReference type="RefSeq" id="WP_301159596.1">
    <property type="nucleotide sequence ID" value="NZ_JAUHQB010000001.1"/>
</dbReference>
<dbReference type="Proteomes" id="UP001172756">
    <property type="component" value="Unassembled WGS sequence"/>
</dbReference>
<evidence type="ECO:0000256" key="2">
    <source>
        <dbReference type="ARBA" id="ARBA00008558"/>
    </source>
</evidence>
<dbReference type="Pfam" id="PF07221">
    <property type="entry name" value="GlcNAc_2-epim"/>
    <property type="match status" value="1"/>
</dbReference>
<evidence type="ECO:0000256" key="4">
    <source>
        <dbReference type="HAMAP-Rule" id="MF_00929"/>
    </source>
</evidence>
<comment type="catalytic activity">
    <reaction evidence="1 4">
        <text>D-cellobiose = beta-D-glucosyl-(1-&gt;4)-D-mannopyranose</text>
        <dbReference type="Rhea" id="RHEA:23384"/>
        <dbReference type="ChEBI" id="CHEBI:17057"/>
        <dbReference type="ChEBI" id="CHEBI:47931"/>
        <dbReference type="EC" id="5.1.3.11"/>
    </reaction>
</comment>
<protein>
    <recommendedName>
        <fullName evidence="4">Cellobiose 2-epimerase</fullName>
        <shortName evidence="4">CE</shortName>
        <ecNumber evidence="4">5.1.3.11</ecNumber>
    </recommendedName>
</protein>
<evidence type="ECO:0000313" key="6">
    <source>
        <dbReference type="Proteomes" id="UP001172756"/>
    </source>
</evidence>
<dbReference type="PANTHER" id="PTHR15108">
    <property type="entry name" value="N-ACYLGLUCOSAMINE-2-EPIMERASE"/>
    <property type="match status" value="1"/>
</dbReference>
<proteinExistence type="inferred from homology"/>
<dbReference type="SUPFAM" id="SSF48208">
    <property type="entry name" value="Six-hairpin glycosidases"/>
    <property type="match status" value="1"/>
</dbReference>
<organism evidence="5 6">
    <name type="scientific">Demequina lignilytica</name>
    <dbReference type="NCBI Taxonomy" id="3051663"/>
    <lineage>
        <taxon>Bacteria</taxon>
        <taxon>Bacillati</taxon>
        <taxon>Actinomycetota</taxon>
        <taxon>Actinomycetes</taxon>
        <taxon>Micrococcales</taxon>
        <taxon>Demequinaceae</taxon>
        <taxon>Demequina</taxon>
    </lineage>
</organism>
<dbReference type="GO" id="GO:0047736">
    <property type="term" value="F:cellobiose epimerase activity"/>
    <property type="evidence" value="ECO:0007669"/>
    <property type="project" value="UniProtKB-UniRule"/>
</dbReference>
<dbReference type="EC" id="5.1.3.11" evidence="4"/>
<dbReference type="HAMAP" id="MF_00929">
    <property type="entry name" value="Cellobiose_2_epim"/>
    <property type="match status" value="1"/>
</dbReference>
<dbReference type="InterPro" id="IPR012341">
    <property type="entry name" value="6hp_glycosidase-like_sf"/>
</dbReference>
<dbReference type="AlphaFoldDB" id="A0AB35MFE9"/>
<evidence type="ECO:0000313" key="5">
    <source>
        <dbReference type="EMBL" id="MDN4482486.1"/>
    </source>
</evidence>
<accession>A0AB35MFE9</accession>
<evidence type="ECO:0000256" key="3">
    <source>
        <dbReference type="ARBA" id="ARBA00023235"/>
    </source>
</evidence>
<comment type="function">
    <text evidence="4">Catalyzes the reversible epimerization of cellobiose to 4-O-beta-D-glucopyranosyl-D-mannose (Glc-Man).</text>
</comment>
<reference evidence="5 6" key="1">
    <citation type="submission" date="2023-06" db="EMBL/GenBank/DDBJ databases">
        <title>SYSU T0a273.</title>
        <authorList>
            <person name="Gao L."/>
            <person name="Fang B.-Z."/>
            <person name="Li W.-J."/>
        </authorList>
    </citation>
    <scope>NUCLEOTIDE SEQUENCE [LARGE SCALE GENOMIC DNA]</scope>
    <source>
        <strain evidence="5 6">SYSU T0a273</strain>
    </source>
</reference>
<evidence type="ECO:0000256" key="1">
    <source>
        <dbReference type="ARBA" id="ARBA00001470"/>
    </source>
</evidence>
<sequence>MLDRDDLQLRALRQMAQRELAADILPFWEAHAFSAEGALRGGVTGRLEYVDELPRHAVLAARILWTFAAAAEALPEQRERLLATGQKAHDALTGPMWDSLHGGVFWSLGADGAVVDPRKQVYAQAFAVYGLARWARTTGDASALDRALWLAAALDSSARDREYGGYVEALARDWTPTERTALSERDPDVPKSMNTNLHVLEALTELLRASGDAAVRESLETLLRTTLEAILVEEPFPHCGLYFDESWERRDAGVSYGHDIEASWLLWDAWTALTEHGIEDPDLEWEAREAALGLAAAVRERGVDRDGAVMYAGTVEGPTDTDRHWWPQAEGVVGWLNAYAVGGRPEDRKAAIRAWDFIETHVVDRENGEWFARLDAQNRPLADDDGDLKMGPWKCPYHNARACLEVLRRIAAEPAYA</sequence>
<comment type="similarity">
    <text evidence="4">Belongs to the cellobiose 2-epimerase family.</text>
</comment>
<name>A0AB35MFE9_9MICO</name>
<keyword evidence="3 4" id="KW-0413">Isomerase</keyword>